<dbReference type="Gene3D" id="2.30.42.10">
    <property type="match status" value="1"/>
</dbReference>
<dbReference type="Gene3D" id="2.40.70.10">
    <property type="entry name" value="Acid Proteases"/>
    <property type="match status" value="2"/>
</dbReference>
<dbReference type="Pfam" id="PF13650">
    <property type="entry name" value="Asp_protease_2"/>
    <property type="match status" value="1"/>
</dbReference>
<protein>
    <recommendedName>
        <fullName evidence="3">PDZ domain-containing protein</fullName>
    </recommendedName>
</protein>
<sequence length="437" mass="49776">MRNFINLLAILVFILPLCALEFTLPDGADEVEIPVDVVSGIMIARAKVNGTELRFIIDSGASRSTIFNLNGVDSLNVGQGRETTIRGYGSLEPFKAIESSQNLIQIGELKSENATINVLTESQISFLPILGTEVNGIIGIEFFKNHLVELDFRRERILTYKDESALRLSRYEKIKLEKVSEKLYINAQVKNDSSAMPTRLLLDTGSGDALWLFEKDEQFKMPVKGFRDYLGFGMSGDVYGFRSKVDTLEIGEFTFDKITFAYPELDRENFQSSDLNRGSIGGEVLRRFEVVIDYDDEFLYLRQTRAFKDGFYYNMAGLKLREGKEELVTDVKYNYDPDKATEVRSMKKIEIGQTKTFFYRYAKKIIVSYVAPDSPADLNGIKEGDQVVGLFNKDLGEFSMGEVTYLFYRDPGSVVKLKMKRGKEYYKVRLKLKPIIE</sequence>
<dbReference type="OrthoDB" id="3521766at2"/>
<dbReference type="RefSeq" id="WP_085766824.1">
    <property type="nucleotide sequence ID" value="NZ_CP019344.1"/>
</dbReference>
<dbReference type="InterPro" id="IPR001969">
    <property type="entry name" value="Aspartic_peptidase_AS"/>
</dbReference>
<evidence type="ECO:0000313" key="2">
    <source>
        <dbReference type="Proteomes" id="UP000193431"/>
    </source>
</evidence>
<name>A0A1W6MKM0_9FLAO</name>
<proteinExistence type="predicted"/>
<dbReference type="GO" id="GO:0004190">
    <property type="term" value="F:aspartic-type endopeptidase activity"/>
    <property type="evidence" value="ECO:0007669"/>
    <property type="project" value="InterPro"/>
</dbReference>
<keyword evidence="2" id="KW-1185">Reference proteome</keyword>
<dbReference type="InterPro" id="IPR021109">
    <property type="entry name" value="Peptidase_aspartic_dom_sf"/>
</dbReference>
<dbReference type="EMBL" id="CP019344">
    <property type="protein sequence ID" value="ARN78029.1"/>
    <property type="molecule type" value="Genomic_DNA"/>
</dbReference>
<dbReference type="SUPFAM" id="SSF50156">
    <property type="entry name" value="PDZ domain-like"/>
    <property type="match status" value="1"/>
</dbReference>
<organism evidence="1 2">
    <name type="scientific">Nonlabens spongiae</name>
    <dbReference type="NCBI Taxonomy" id="331648"/>
    <lineage>
        <taxon>Bacteria</taxon>
        <taxon>Pseudomonadati</taxon>
        <taxon>Bacteroidota</taxon>
        <taxon>Flavobacteriia</taxon>
        <taxon>Flavobacteriales</taxon>
        <taxon>Flavobacteriaceae</taxon>
        <taxon>Nonlabens</taxon>
    </lineage>
</organism>
<dbReference type="InterPro" id="IPR036034">
    <property type="entry name" value="PDZ_sf"/>
</dbReference>
<gene>
    <name evidence="1" type="ORF">BST97_08460</name>
</gene>
<dbReference type="Proteomes" id="UP000193431">
    <property type="component" value="Chromosome"/>
</dbReference>
<reference evidence="1 2" key="1">
    <citation type="submission" date="2016-11" db="EMBL/GenBank/DDBJ databases">
        <title>Trade-off between light-utilization and light-protection in marine flavobacteria.</title>
        <authorList>
            <person name="Kumagai Y."/>
        </authorList>
    </citation>
    <scope>NUCLEOTIDE SEQUENCE [LARGE SCALE GENOMIC DNA]</scope>
    <source>
        <strain evidence="1 2">JCM 13191</strain>
    </source>
</reference>
<dbReference type="PROSITE" id="PS00141">
    <property type="entry name" value="ASP_PROTEASE"/>
    <property type="match status" value="1"/>
</dbReference>
<dbReference type="STRING" id="331648.BST97_08460"/>
<dbReference type="SUPFAM" id="SSF50630">
    <property type="entry name" value="Acid proteases"/>
    <property type="match status" value="1"/>
</dbReference>
<dbReference type="AlphaFoldDB" id="A0A1W6MKM0"/>
<evidence type="ECO:0008006" key="3">
    <source>
        <dbReference type="Google" id="ProtNLM"/>
    </source>
</evidence>
<evidence type="ECO:0000313" key="1">
    <source>
        <dbReference type="EMBL" id="ARN78029.1"/>
    </source>
</evidence>
<dbReference type="GO" id="GO:0006508">
    <property type="term" value="P:proteolysis"/>
    <property type="evidence" value="ECO:0007669"/>
    <property type="project" value="InterPro"/>
</dbReference>
<accession>A0A1W6MKM0</accession>